<dbReference type="RefSeq" id="WP_379993679.1">
    <property type="nucleotide sequence ID" value="NZ_JBHSGN010000011.1"/>
</dbReference>
<dbReference type="Proteomes" id="UP001596023">
    <property type="component" value="Unassembled WGS sequence"/>
</dbReference>
<accession>A0ABV9KRE9</accession>
<evidence type="ECO:0000313" key="10">
    <source>
        <dbReference type="EMBL" id="MFC4672506.1"/>
    </source>
</evidence>
<comment type="caution">
    <text evidence="10">The sequence shown here is derived from an EMBL/GenBank/DDBJ whole genome shotgun (WGS) entry which is preliminary data.</text>
</comment>
<dbReference type="InterPro" id="IPR050250">
    <property type="entry name" value="Macrolide_Exporter_MacB"/>
</dbReference>
<evidence type="ECO:0000256" key="5">
    <source>
        <dbReference type="ARBA" id="ARBA00023136"/>
    </source>
</evidence>
<keyword evidence="11" id="KW-1185">Reference proteome</keyword>
<gene>
    <name evidence="10" type="ORF">ACFO6W_02250</name>
</gene>
<keyword evidence="2" id="KW-1003">Cell membrane</keyword>
<feature type="domain" description="MacB-like periplasmic core" evidence="9">
    <location>
        <begin position="21"/>
        <end position="245"/>
    </location>
</feature>
<dbReference type="InterPro" id="IPR025857">
    <property type="entry name" value="MacB_PCD"/>
</dbReference>
<feature type="transmembrane region" description="Helical" evidence="7">
    <location>
        <begin position="21"/>
        <end position="42"/>
    </location>
</feature>
<feature type="transmembrane region" description="Helical" evidence="7">
    <location>
        <begin position="283"/>
        <end position="308"/>
    </location>
</feature>
<dbReference type="InterPro" id="IPR003838">
    <property type="entry name" value="ABC3_permease_C"/>
</dbReference>
<evidence type="ECO:0000256" key="3">
    <source>
        <dbReference type="ARBA" id="ARBA00022692"/>
    </source>
</evidence>
<feature type="domain" description="ABC3 transporter permease C-terminal" evidence="8">
    <location>
        <begin position="287"/>
        <end position="412"/>
    </location>
</feature>
<evidence type="ECO:0000256" key="1">
    <source>
        <dbReference type="ARBA" id="ARBA00004651"/>
    </source>
</evidence>
<organism evidence="10 11">
    <name type="scientific">Dysgonomonas termitidis</name>
    <dbReference type="NCBI Taxonomy" id="1516126"/>
    <lineage>
        <taxon>Bacteria</taxon>
        <taxon>Pseudomonadati</taxon>
        <taxon>Bacteroidota</taxon>
        <taxon>Bacteroidia</taxon>
        <taxon>Bacteroidales</taxon>
        <taxon>Dysgonomonadaceae</taxon>
        <taxon>Dysgonomonas</taxon>
    </lineage>
</organism>
<keyword evidence="4 7" id="KW-1133">Transmembrane helix</keyword>
<dbReference type="EMBL" id="JBHSGN010000011">
    <property type="protein sequence ID" value="MFC4672506.1"/>
    <property type="molecule type" value="Genomic_DNA"/>
</dbReference>
<keyword evidence="5 7" id="KW-0472">Membrane</keyword>
<evidence type="ECO:0000259" key="9">
    <source>
        <dbReference type="Pfam" id="PF12704"/>
    </source>
</evidence>
<sequence length="419" mass="46662">MFDFDSLREILSTISKNKLRTALTGFAVAWGIFMLIVLLGTGNGLKNGVTSNFSRRAQNSVTLWPGWTSMPYKGFPTNREIKFDGRDYDLIKNKIPEVQYVSARISKTVNLSYLQEYGSWSLDGVSQDAAYINNIKVRSGEGRFLNKIDVDNRRKVIVISQEIKKILFKDQDPLGKYVIADNNMAYQVIGIYDDENEFRNNPPAYIPFTTAQMLYSKGFGFRQIDFTIVGLNTLKQNQDFTERLRQKLGKLHEFDPADRSALYIRNTAEDMIEANMIFSGINIFLWIIGGASLMAGIVGVGNIMLITVKERTREIGIRKAIGAKSGSILRLIILESILITTIAGYIGMIGGIAINEFGLMTDLIFSMPTDGPPIFKDPSVDLSTILKATIVMIIAGVVSGFMPALKATKISPIEAMRAE</sequence>
<name>A0ABV9KRE9_9BACT</name>
<dbReference type="PANTHER" id="PTHR30572:SF4">
    <property type="entry name" value="ABC TRANSPORTER PERMEASE YTRF"/>
    <property type="match status" value="1"/>
</dbReference>
<keyword evidence="3 7" id="KW-0812">Transmembrane</keyword>
<feature type="transmembrane region" description="Helical" evidence="7">
    <location>
        <begin position="385"/>
        <end position="405"/>
    </location>
</feature>
<proteinExistence type="inferred from homology"/>
<evidence type="ECO:0000256" key="4">
    <source>
        <dbReference type="ARBA" id="ARBA00022989"/>
    </source>
</evidence>
<evidence type="ECO:0000256" key="2">
    <source>
        <dbReference type="ARBA" id="ARBA00022475"/>
    </source>
</evidence>
<feature type="transmembrane region" description="Helical" evidence="7">
    <location>
        <begin position="328"/>
        <end position="354"/>
    </location>
</feature>
<dbReference type="Pfam" id="PF02687">
    <property type="entry name" value="FtsX"/>
    <property type="match status" value="1"/>
</dbReference>
<dbReference type="Pfam" id="PF12704">
    <property type="entry name" value="MacB_PCD"/>
    <property type="match status" value="1"/>
</dbReference>
<protein>
    <submittedName>
        <fullName evidence="10">ABC transporter permease</fullName>
    </submittedName>
</protein>
<comment type="subcellular location">
    <subcellularLocation>
        <location evidence="1">Cell membrane</location>
        <topology evidence="1">Multi-pass membrane protein</topology>
    </subcellularLocation>
</comment>
<comment type="similarity">
    <text evidence="6">Belongs to the ABC-4 integral membrane protein family.</text>
</comment>
<evidence type="ECO:0000256" key="6">
    <source>
        <dbReference type="ARBA" id="ARBA00038076"/>
    </source>
</evidence>
<evidence type="ECO:0000256" key="7">
    <source>
        <dbReference type="SAM" id="Phobius"/>
    </source>
</evidence>
<evidence type="ECO:0000259" key="8">
    <source>
        <dbReference type="Pfam" id="PF02687"/>
    </source>
</evidence>
<evidence type="ECO:0000313" key="11">
    <source>
        <dbReference type="Proteomes" id="UP001596023"/>
    </source>
</evidence>
<reference evidence="11" key="1">
    <citation type="journal article" date="2019" name="Int. J. Syst. Evol. Microbiol.">
        <title>The Global Catalogue of Microorganisms (GCM) 10K type strain sequencing project: providing services to taxonomists for standard genome sequencing and annotation.</title>
        <authorList>
            <consortium name="The Broad Institute Genomics Platform"/>
            <consortium name="The Broad Institute Genome Sequencing Center for Infectious Disease"/>
            <person name="Wu L."/>
            <person name="Ma J."/>
        </authorList>
    </citation>
    <scope>NUCLEOTIDE SEQUENCE [LARGE SCALE GENOMIC DNA]</scope>
    <source>
        <strain evidence="11">CCUG 66188</strain>
    </source>
</reference>
<dbReference type="PANTHER" id="PTHR30572">
    <property type="entry name" value="MEMBRANE COMPONENT OF TRANSPORTER-RELATED"/>
    <property type="match status" value="1"/>
</dbReference>